<dbReference type="GeneID" id="99675029"/>
<dbReference type="RefSeq" id="WP_072614360.1">
    <property type="nucleotide sequence ID" value="NZ_AP017935.1"/>
</dbReference>
<feature type="transmembrane region" description="Helical" evidence="1">
    <location>
        <begin position="45"/>
        <end position="68"/>
    </location>
</feature>
<accession>A0A2N9KFJ7</accession>
<keyword evidence="5" id="KW-1185">Reference proteome</keyword>
<dbReference type="AlphaFoldDB" id="A0A2N9KFJ7"/>
<dbReference type="Proteomes" id="UP000239237">
    <property type="component" value="Unassembled WGS sequence"/>
</dbReference>
<sequence>MIDFLSLLAHNIAYFLILPVLVAWFISFLSGTLTNWLTIHTSYTTTAVLSFFGVVTHEISHLIVAMIFRHHVIGFRLWQISDDRVLGYVNREYNPHSFYQRLGNTFISVAPVVGISSVIWLLIEFVWSPDSYIKNLIVAVIIGSLLLGFNLSATDWRNFGRGVPLYIIVILVVTILQYIL</sequence>
<feature type="transmembrane region" description="Helical" evidence="1">
    <location>
        <begin position="106"/>
        <end position="126"/>
    </location>
</feature>
<name>A0A2N9KFJ7_9LACO</name>
<dbReference type="EMBL" id="OKQR01000002">
    <property type="protein sequence ID" value="SPD93704.1"/>
    <property type="molecule type" value="Genomic_DNA"/>
</dbReference>
<evidence type="ECO:0000256" key="1">
    <source>
        <dbReference type="SAM" id="Phobius"/>
    </source>
</evidence>
<gene>
    <name evidence="2" type="ORF">LES8486_01364</name>
    <name evidence="3" type="ORF">LES9216_01511</name>
</gene>
<keyword evidence="1" id="KW-1133">Transmembrane helix</keyword>
<reference evidence="2 5" key="1">
    <citation type="submission" date="2018-02" db="EMBL/GenBank/DDBJ databases">
        <authorList>
            <person name="Rodrigo-Torres L."/>
            <person name="Arahal R. D."/>
            <person name="Lucena T."/>
        </authorList>
    </citation>
    <scope>NUCLEOTIDE SEQUENCE [LARGE SCALE GENOMIC DNA]</scope>
    <source>
        <strain evidence="2 5">CECT 8486</strain>
    </source>
</reference>
<evidence type="ECO:0000313" key="3">
    <source>
        <dbReference type="EMBL" id="SPE09360.1"/>
    </source>
</evidence>
<keyword evidence="1" id="KW-0812">Transmembrane</keyword>
<reference evidence="3 4" key="2">
    <citation type="submission" date="2018-02" db="EMBL/GenBank/DDBJ databases">
        <authorList>
            <person name="Cohen D.B."/>
            <person name="Kent A.D."/>
        </authorList>
    </citation>
    <scope>NUCLEOTIDE SEQUENCE [LARGE SCALE GENOMIC DNA]</scope>
    <source>
        <strain evidence="3 4">CECT 9216</strain>
    </source>
</reference>
<feature type="transmembrane region" description="Helical" evidence="1">
    <location>
        <begin position="12"/>
        <end position="33"/>
    </location>
</feature>
<evidence type="ECO:0000313" key="5">
    <source>
        <dbReference type="Proteomes" id="UP000239237"/>
    </source>
</evidence>
<dbReference type="Proteomes" id="UP000237923">
    <property type="component" value="Unassembled WGS sequence"/>
</dbReference>
<proteinExistence type="predicted"/>
<keyword evidence="1" id="KW-0472">Membrane</keyword>
<organism evidence="3 4">
    <name type="scientific">Leuconostoc suionicum</name>
    <dbReference type="NCBI Taxonomy" id="1511761"/>
    <lineage>
        <taxon>Bacteria</taxon>
        <taxon>Bacillati</taxon>
        <taxon>Bacillota</taxon>
        <taxon>Bacilli</taxon>
        <taxon>Lactobacillales</taxon>
        <taxon>Lactobacillaceae</taxon>
        <taxon>Leuconostoc</taxon>
    </lineage>
</organism>
<protein>
    <recommendedName>
        <fullName evidence="6">Peptidase family M50</fullName>
    </recommendedName>
</protein>
<dbReference type="KEGG" id="lsu:A6B45_09480"/>
<dbReference type="EMBL" id="OKQU01000002">
    <property type="protein sequence ID" value="SPE09360.1"/>
    <property type="molecule type" value="Genomic_DNA"/>
</dbReference>
<evidence type="ECO:0000313" key="4">
    <source>
        <dbReference type="Proteomes" id="UP000237923"/>
    </source>
</evidence>
<evidence type="ECO:0000313" key="2">
    <source>
        <dbReference type="EMBL" id="SPD93704.1"/>
    </source>
</evidence>
<feature type="transmembrane region" description="Helical" evidence="1">
    <location>
        <begin position="163"/>
        <end position="179"/>
    </location>
</feature>
<evidence type="ECO:0008006" key="6">
    <source>
        <dbReference type="Google" id="ProtNLM"/>
    </source>
</evidence>
<feature type="transmembrane region" description="Helical" evidence="1">
    <location>
        <begin position="132"/>
        <end position="151"/>
    </location>
</feature>